<dbReference type="InterPro" id="IPR027417">
    <property type="entry name" value="P-loop_NTPase"/>
</dbReference>
<feature type="transmembrane region" description="Helical" evidence="42">
    <location>
        <begin position="134"/>
        <end position="152"/>
    </location>
</feature>
<dbReference type="Gene3D" id="1.20.1560.10">
    <property type="entry name" value="ABC transporter type 1, transmembrane domain"/>
    <property type="match status" value="1"/>
</dbReference>
<proteinExistence type="inferred from homology"/>
<comment type="catalytic activity">
    <reaction evidence="34">
        <text>coproporphyrinogen III(in) + ATP + H2O = coproporphyrinogen III(out) + ADP + phosphate + H(+)</text>
        <dbReference type="Rhea" id="RHEA:66680"/>
        <dbReference type="ChEBI" id="CHEBI:15377"/>
        <dbReference type="ChEBI" id="CHEBI:15378"/>
        <dbReference type="ChEBI" id="CHEBI:30616"/>
        <dbReference type="ChEBI" id="CHEBI:43474"/>
        <dbReference type="ChEBI" id="CHEBI:57309"/>
        <dbReference type="ChEBI" id="CHEBI:456216"/>
    </reaction>
    <physiologicalReaction direction="left-to-right" evidence="34">
        <dbReference type="Rhea" id="RHEA:66681"/>
    </physiologicalReaction>
</comment>
<evidence type="ECO:0000256" key="16">
    <source>
        <dbReference type="ARBA" id="ARBA00022741"/>
    </source>
</evidence>
<dbReference type="PANTHER" id="PTHR24221:SF654">
    <property type="entry name" value="ATP-BINDING CASSETTE SUB-FAMILY B MEMBER 6"/>
    <property type="match status" value="1"/>
</dbReference>
<dbReference type="PROSITE" id="PS50929">
    <property type="entry name" value="ABC_TM1F"/>
    <property type="match status" value="1"/>
</dbReference>
<evidence type="ECO:0000256" key="4">
    <source>
        <dbReference type="ARBA" id="ARBA00004374"/>
    </source>
</evidence>
<dbReference type="SUPFAM" id="SSF52540">
    <property type="entry name" value="P-loop containing nucleoside triphosphate hydrolases"/>
    <property type="match status" value="1"/>
</dbReference>
<dbReference type="GO" id="GO:0031901">
    <property type="term" value="C:early endosome membrane"/>
    <property type="evidence" value="ECO:0007669"/>
    <property type="project" value="UniProtKB-SubCell"/>
</dbReference>
<keyword evidence="15 42" id="KW-0812">Transmembrane</keyword>
<dbReference type="InterPro" id="IPR036640">
    <property type="entry name" value="ABC1_TM_sf"/>
</dbReference>
<evidence type="ECO:0000256" key="7">
    <source>
        <dbReference type="ARBA" id="ARBA00004550"/>
    </source>
</evidence>
<feature type="transmembrane region" description="Helical" evidence="42">
    <location>
        <begin position="405"/>
        <end position="427"/>
    </location>
</feature>
<comment type="subcellular location">
    <subcellularLocation>
        <location evidence="8">Cell membrane</location>
        <topology evidence="8">Multi-pass membrane protein</topology>
    </subcellularLocation>
    <subcellularLocation>
        <location evidence="1">Early endosome membrane</location>
    </subcellularLocation>
    <subcellularLocation>
        <location evidence="6">Endoplasmic reticulum membrane</location>
        <topology evidence="6">Multi-pass membrane protein</topology>
    </subcellularLocation>
    <subcellularLocation>
        <location evidence="3">Endosome membrane</location>
        <topology evidence="3">Multi-pass membrane protein</topology>
    </subcellularLocation>
    <subcellularLocation>
        <location evidence="2">Endosome</location>
        <location evidence="2">Multivesicular body membrane</location>
    </subcellularLocation>
    <subcellularLocation>
        <location evidence="9">Golgi apparatus membrane</location>
        <topology evidence="9">Multi-pass membrane protein</topology>
    </subcellularLocation>
    <subcellularLocation>
        <location evidence="5">Late endosome membrane</location>
    </subcellularLocation>
    <subcellularLocation>
        <location evidence="10">Lysosome membrane</location>
    </subcellularLocation>
    <subcellularLocation>
        <location evidence="28">Melanosome membrane</location>
    </subcellularLocation>
    <subcellularLocation>
        <location evidence="4">Mitochondrion outer membrane</location>
        <topology evidence="4">Multi-pass membrane protein</topology>
    </subcellularLocation>
    <subcellularLocation>
        <location evidence="7">Secreted</location>
        <location evidence="7">Extracellular exosome</location>
    </subcellularLocation>
</comment>
<dbReference type="GO" id="GO:0005886">
    <property type="term" value="C:plasma membrane"/>
    <property type="evidence" value="ECO:0007669"/>
    <property type="project" value="UniProtKB-SubCell"/>
</dbReference>
<dbReference type="GO" id="GO:0020037">
    <property type="term" value="F:heme binding"/>
    <property type="evidence" value="ECO:0007669"/>
    <property type="project" value="TreeGrafter"/>
</dbReference>
<evidence type="ECO:0000256" key="41">
    <source>
        <dbReference type="SAM" id="MobiDB-lite"/>
    </source>
</evidence>
<keyword evidence="13" id="KW-1003">Cell membrane</keyword>
<dbReference type="CDD" id="cd03253">
    <property type="entry name" value="ABCC_ATM1_transporter"/>
    <property type="match status" value="1"/>
</dbReference>
<dbReference type="PROSITE" id="PS50893">
    <property type="entry name" value="ABC_TRANSPORTER_2"/>
    <property type="match status" value="1"/>
</dbReference>
<dbReference type="GO" id="GO:0005576">
    <property type="term" value="C:extracellular region"/>
    <property type="evidence" value="ECO:0007669"/>
    <property type="project" value="UniProtKB-SubCell"/>
</dbReference>
<dbReference type="InterPro" id="IPR039421">
    <property type="entry name" value="Type_1_exporter"/>
</dbReference>
<dbReference type="FunFam" id="3.40.50.300:FF:000186">
    <property type="entry name" value="ATP-binding cassette sub-family B member 7, mitochondrial"/>
    <property type="match status" value="1"/>
</dbReference>
<keyword evidence="23" id="KW-0333">Golgi apparatus</keyword>
<protein>
    <recommendedName>
        <fullName evidence="31">ATP-binding cassette sub-family B member 6</fullName>
        <ecNumber evidence="30">7.6.2.5</ecNumber>
    </recommendedName>
    <alternativeName>
        <fullName evidence="32">ABC-type heme transporter ABCB6</fullName>
    </alternativeName>
</protein>
<dbReference type="InterPro" id="IPR017871">
    <property type="entry name" value="ABC_transporter-like_CS"/>
</dbReference>
<evidence type="ECO:0000256" key="31">
    <source>
        <dbReference type="ARBA" id="ARBA00024439"/>
    </source>
</evidence>
<keyword evidence="20" id="KW-0067">ATP-binding</keyword>
<dbReference type="EnsemblMetazoa" id="G32321.3">
    <property type="protein sequence ID" value="G32321.3:cds"/>
    <property type="gene ID" value="G32321"/>
</dbReference>
<evidence type="ECO:0000256" key="1">
    <source>
        <dbReference type="ARBA" id="ARBA00004146"/>
    </source>
</evidence>
<dbReference type="Pfam" id="PF00005">
    <property type="entry name" value="ABC_tran"/>
    <property type="match status" value="1"/>
</dbReference>
<dbReference type="GO" id="GO:0000139">
    <property type="term" value="C:Golgi membrane"/>
    <property type="evidence" value="ECO:0007669"/>
    <property type="project" value="UniProtKB-SubCell"/>
</dbReference>
<dbReference type="Pfam" id="PF00664">
    <property type="entry name" value="ABC_membrane"/>
    <property type="match status" value="1"/>
</dbReference>
<dbReference type="Gene3D" id="3.40.50.300">
    <property type="entry name" value="P-loop containing nucleotide triphosphate hydrolases"/>
    <property type="match status" value="1"/>
</dbReference>
<dbReference type="CDD" id="cd18581">
    <property type="entry name" value="ABC_6TM_ABCB6"/>
    <property type="match status" value="1"/>
</dbReference>
<keyword evidence="17" id="KW-0967">Endosome</keyword>
<dbReference type="PROSITE" id="PS00211">
    <property type="entry name" value="ABC_TRANSPORTER_1"/>
    <property type="match status" value="1"/>
</dbReference>
<dbReference type="SUPFAM" id="SSF90123">
    <property type="entry name" value="ABC transporter transmembrane region"/>
    <property type="match status" value="1"/>
</dbReference>
<evidence type="ECO:0000256" key="26">
    <source>
        <dbReference type="ARBA" id="ARBA00023157"/>
    </source>
</evidence>
<feature type="transmembrane region" description="Helical" evidence="42">
    <location>
        <begin position="95"/>
        <end position="113"/>
    </location>
</feature>
<evidence type="ECO:0000256" key="29">
    <source>
        <dbReference type="ARBA" id="ARBA00024363"/>
    </source>
</evidence>
<keyword evidence="19" id="KW-0256">Endoplasmic reticulum</keyword>
<reference evidence="45" key="1">
    <citation type="submission" date="2022-08" db="UniProtKB">
        <authorList>
            <consortium name="EnsemblMetazoa"/>
        </authorList>
    </citation>
    <scope>IDENTIFICATION</scope>
    <source>
        <strain evidence="45">05x7-T-G4-1.051#20</strain>
    </source>
</reference>
<evidence type="ECO:0000259" key="44">
    <source>
        <dbReference type="PROSITE" id="PS50929"/>
    </source>
</evidence>
<feature type="transmembrane region" description="Helical" evidence="42">
    <location>
        <begin position="525"/>
        <end position="543"/>
    </location>
</feature>
<dbReference type="GO" id="GO:0005741">
    <property type="term" value="C:mitochondrial outer membrane"/>
    <property type="evidence" value="ECO:0007669"/>
    <property type="project" value="UniProtKB-SubCell"/>
</dbReference>
<evidence type="ECO:0000256" key="18">
    <source>
        <dbReference type="ARBA" id="ARBA00022787"/>
    </source>
</evidence>
<comment type="catalytic activity">
    <reaction evidence="33">
        <text>heme b(in) + ATP + H2O = heme b(out) + ADP + phosphate + H(+)</text>
        <dbReference type="Rhea" id="RHEA:19261"/>
        <dbReference type="ChEBI" id="CHEBI:15377"/>
        <dbReference type="ChEBI" id="CHEBI:15378"/>
        <dbReference type="ChEBI" id="CHEBI:30616"/>
        <dbReference type="ChEBI" id="CHEBI:43474"/>
        <dbReference type="ChEBI" id="CHEBI:60344"/>
        <dbReference type="ChEBI" id="CHEBI:456216"/>
        <dbReference type="EC" id="7.6.2.5"/>
    </reaction>
    <physiologicalReaction direction="left-to-right" evidence="33">
        <dbReference type="Rhea" id="RHEA:19262"/>
    </physiologicalReaction>
</comment>
<dbReference type="InterPro" id="IPR032410">
    <property type="entry name" value="ABCB6_N"/>
</dbReference>
<dbReference type="SMART" id="SM00382">
    <property type="entry name" value="AAA"/>
    <property type="match status" value="1"/>
</dbReference>
<keyword evidence="18" id="KW-1000">Mitochondrion outer membrane</keyword>
<evidence type="ECO:0000256" key="10">
    <source>
        <dbReference type="ARBA" id="ARBA00004656"/>
    </source>
</evidence>
<keyword evidence="21" id="KW-1278">Translocase</keyword>
<comment type="catalytic activity">
    <reaction evidence="35">
        <text>uroporphyrin I(in) + ATP + H2O = uroporphyrin I(out) + ADP + phosphate + H(+)</text>
        <dbReference type="Rhea" id="RHEA:66772"/>
        <dbReference type="ChEBI" id="CHEBI:15377"/>
        <dbReference type="ChEBI" id="CHEBI:15378"/>
        <dbReference type="ChEBI" id="CHEBI:30616"/>
        <dbReference type="ChEBI" id="CHEBI:43474"/>
        <dbReference type="ChEBI" id="CHEBI:167480"/>
        <dbReference type="ChEBI" id="CHEBI:456216"/>
    </reaction>
    <physiologicalReaction direction="left-to-right" evidence="35">
        <dbReference type="Rhea" id="RHEA:66773"/>
    </physiologicalReaction>
</comment>
<dbReference type="GO" id="GO:0032585">
    <property type="term" value="C:multivesicular body membrane"/>
    <property type="evidence" value="ECO:0007669"/>
    <property type="project" value="UniProtKB-SubCell"/>
</dbReference>
<evidence type="ECO:0000256" key="36">
    <source>
        <dbReference type="ARBA" id="ARBA00048309"/>
    </source>
</evidence>
<evidence type="ECO:0000256" key="37">
    <source>
        <dbReference type="ARBA" id="ARBA00048455"/>
    </source>
</evidence>
<keyword evidence="16" id="KW-0547">Nucleotide-binding</keyword>
<comment type="similarity">
    <text evidence="29">Belongs to the ABC transporter superfamily. ABCB family. Heavy Metal importer (TC 3.A.1.210) subfamily.</text>
</comment>
<dbReference type="GO" id="GO:0015439">
    <property type="term" value="F:ABC-type heme transporter activity"/>
    <property type="evidence" value="ECO:0007669"/>
    <property type="project" value="UniProtKB-EC"/>
</dbReference>
<evidence type="ECO:0000256" key="12">
    <source>
        <dbReference type="ARBA" id="ARBA00022448"/>
    </source>
</evidence>
<feature type="domain" description="ABC transmembrane type-1" evidence="44">
    <location>
        <begin position="346"/>
        <end position="582"/>
    </location>
</feature>
<evidence type="ECO:0000256" key="42">
    <source>
        <dbReference type="SAM" id="Phobius"/>
    </source>
</evidence>
<sequence>MKYCKDLNFTEIWVEKGLNPCFIDTVTAGVIFLQILICGCVQCSLYKKYATKLPEKNLPGSCGFSIQVILAFVLMLEAVIHVILSDTSIRDQTVAGYQVFAALAMLYCWIASVRLMFYERRQMLPSIPTRGHGLVLLLFWSLVFVKENLPFISWWSSSYWWKLEGYSDHIEFGLWIVRYSCSLLLLIMGFWGPGLNKNLYHLLTDVESGTSTGRDQPESTWKNVIGKLKIMIPYVWPKGSYWRQALVLVCLLILGAGRGINVLVPLYSKYIRLNCGCDILLGLTFEFTYTITQVEFLAINSLTDQPSKVGDDLAELKVTGPEFRYDFILIYCLLIFLKGGGTGTTGFLNNARSFLWIPVQQYTTRRIQVRLFSHLHGLSLRWHLQRKTGEVLRVMDRGTNSINSLLSYVVFQILPTIIDIIIAIVYFVTAFNYIFGLVVFLCMVLYLAVTIWVTEWRTKYRREMNKFDNEKNTKAVDSLLNFETVKYYGASEFETNRFDLAIKDYQIAEMKSSASLNMLNSLQNVVITLGTIAGSLLCAYAVVHSISDLHLTVGDYVLFGTYLSQLYGPLNWLGTYYRMIQQSFIDMENMFELLDESHEIKDIPDARRIAVSTGKIEFRNVNFHYEESKKILKNISFVVPPGQTFALVGHSGSGKSTIIRLLFRFYDVVSGQILIDGQDISLVQQESLRQQIGVVPQDTVLFNANILYNIRYGNVDATDKQVEEAADNADIHERILSFPDGYNTVVGERGLKLSGGEKQRVAIARTILKNPQIVLLDEATSALDTKTERNIQTSLERVCENRTTIIVAHRLSTIIHAHQILVMKEGEVVERGTHDELLQLNGFYADMWHQQLTKKEEGTDDKNGVLNSGSINGQDGDAT</sequence>
<dbReference type="InterPro" id="IPR011527">
    <property type="entry name" value="ABC1_TM_dom"/>
</dbReference>
<keyword evidence="22 42" id="KW-1133">Transmembrane helix</keyword>
<dbReference type="AlphaFoldDB" id="A0A8W8M8S6"/>
<evidence type="ECO:0000256" key="35">
    <source>
        <dbReference type="ARBA" id="ARBA00047789"/>
    </source>
</evidence>
<comment type="catalytic activity">
    <reaction evidence="38">
        <text>uroporphyrin III(in) + ATP + H2O = uroporphyrin III(out) + ADP + phosphate + H(+)</text>
        <dbReference type="Rhea" id="RHEA:66776"/>
        <dbReference type="ChEBI" id="CHEBI:15377"/>
        <dbReference type="ChEBI" id="CHEBI:15378"/>
        <dbReference type="ChEBI" id="CHEBI:30616"/>
        <dbReference type="ChEBI" id="CHEBI:43474"/>
        <dbReference type="ChEBI" id="CHEBI:167479"/>
        <dbReference type="ChEBI" id="CHEBI:456216"/>
    </reaction>
    <physiologicalReaction direction="left-to-right" evidence="38">
        <dbReference type="Rhea" id="RHEA:66777"/>
    </physiologicalReaction>
</comment>
<evidence type="ECO:0000256" key="40">
    <source>
        <dbReference type="ARBA" id="ARBA00049398"/>
    </source>
</evidence>
<dbReference type="PANTHER" id="PTHR24221">
    <property type="entry name" value="ATP-BINDING CASSETTE SUB-FAMILY B"/>
    <property type="match status" value="1"/>
</dbReference>
<dbReference type="InterPro" id="IPR003439">
    <property type="entry name" value="ABC_transporter-like_ATP-bd"/>
</dbReference>
<evidence type="ECO:0000256" key="34">
    <source>
        <dbReference type="ARBA" id="ARBA00047753"/>
    </source>
</evidence>
<dbReference type="GO" id="GO:0005524">
    <property type="term" value="F:ATP binding"/>
    <property type="evidence" value="ECO:0007669"/>
    <property type="project" value="UniProtKB-KW"/>
</dbReference>
<evidence type="ECO:0000256" key="13">
    <source>
        <dbReference type="ARBA" id="ARBA00022475"/>
    </source>
</evidence>
<keyword evidence="46" id="KW-1185">Reference proteome</keyword>
<keyword evidence="25 42" id="KW-0472">Membrane</keyword>
<comment type="catalytic activity">
    <reaction evidence="36">
        <text>protoporphyrin IX(in) + ATP + H2O = protoporphyrin IX(out) + ADP + phosphate + H(+)</text>
        <dbReference type="Rhea" id="RHEA:61336"/>
        <dbReference type="ChEBI" id="CHEBI:15377"/>
        <dbReference type="ChEBI" id="CHEBI:15378"/>
        <dbReference type="ChEBI" id="CHEBI:30616"/>
        <dbReference type="ChEBI" id="CHEBI:43474"/>
        <dbReference type="ChEBI" id="CHEBI:57306"/>
        <dbReference type="ChEBI" id="CHEBI:456216"/>
    </reaction>
    <physiologicalReaction direction="left-to-right" evidence="36">
        <dbReference type="Rhea" id="RHEA:61337"/>
    </physiologicalReaction>
</comment>
<comment type="catalytic activity">
    <reaction evidence="37">
        <text>pheophorbide a(in) + ATP + H2O = pheophorbide a(out) + ADP + phosphate + H(+)</text>
        <dbReference type="Rhea" id="RHEA:61360"/>
        <dbReference type="ChEBI" id="CHEBI:15377"/>
        <dbReference type="ChEBI" id="CHEBI:15378"/>
        <dbReference type="ChEBI" id="CHEBI:30616"/>
        <dbReference type="ChEBI" id="CHEBI:43474"/>
        <dbReference type="ChEBI" id="CHEBI:58687"/>
        <dbReference type="ChEBI" id="CHEBI:456216"/>
    </reaction>
    <physiologicalReaction direction="left-to-right" evidence="37">
        <dbReference type="Rhea" id="RHEA:61361"/>
    </physiologicalReaction>
</comment>
<evidence type="ECO:0000256" key="33">
    <source>
        <dbReference type="ARBA" id="ARBA00047649"/>
    </source>
</evidence>
<evidence type="ECO:0000256" key="9">
    <source>
        <dbReference type="ARBA" id="ARBA00004653"/>
    </source>
</evidence>
<evidence type="ECO:0000256" key="20">
    <source>
        <dbReference type="ARBA" id="ARBA00022840"/>
    </source>
</evidence>
<evidence type="ECO:0000256" key="5">
    <source>
        <dbReference type="ARBA" id="ARBA00004414"/>
    </source>
</evidence>
<dbReference type="Proteomes" id="UP000005408">
    <property type="component" value="Unassembled WGS sequence"/>
</dbReference>
<evidence type="ECO:0000256" key="15">
    <source>
        <dbReference type="ARBA" id="ARBA00022692"/>
    </source>
</evidence>
<evidence type="ECO:0000256" key="17">
    <source>
        <dbReference type="ARBA" id="ARBA00022753"/>
    </source>
</evidence>
<feature type="transmembrane region" description="Helical" evidence="42">
    <location>
        <begin position="26"/>
        <end position="46"/>
    </location>
</feature>
<evidence type="ECO:0000256" key="27">
    <source>
        <dbReference type="ARBA" id="ARBA00023228"/>
    </source>
</evidence>
<evidence type="ECO:0000256" key="24">
    <source>
        <dbReference type="ARBA" id="ARBA00023128"/>
    </source>
</evidence>
<keyword evidence="14" id="KW-0964">Secreted</keyword>
<feature type="transmembrane region" description="Helical" evidence="42">
    <location>
        <begin position="245"/>
        <end position="264"/>
    </location>
</feature>
<evidence type="ECO:0000256" key="6">
    <source>
        <dbReference type="ARBA" id="ARBA00004477"/>
    </source>
</evidence>
<name>A0A8W8M8S6_MAGGI</name>
<evidence type="ECO:0000256" key="23">
    <source>
        <dbReference type="ARBA" id="ARBA00023034"/>
    </source>
</evidence>
<keyword evidence="24" id="KW-0496">Mitochondrion</keyword>
<comment type="subunit">
    <text evidence="11">Homodimer.</text>
</comment>
<evidence type="ECO:0000256" key="28">
    <source>
        <dbReference type="ARBA" id="ARBA00024320"/>
    </source>
</evidence>
<evidence type="ECO:0000256" key="14">
    <source>
        <dbReference type="ARBA" id="ARBA00022525"/>
    </source>
</evidence>
<evidence type="ECO:0000259" key="43">
    <source>
        <dbReference type="PROSITE" id="PS50893"/>
    </source>
</evidence>
<feature type="region of interest" description="Disordered" evidence="41">
    <location>
        <begin position="855"/>
        <end position="879"/>
    </location>
</feature>
<dbReference type="GO" id="GO:0005789">
    <property type="term" value="C:endoplasmic reticulum membrane"/>
    <property type="evidence" value="ECO:0007669"/>
    <property type="project" value="UniProtKB-SubCell"/>
</dbReference>
<feature type="transmembrane region" description="Helical" evidence="42">
    <location>
        <begin position="328"/>
        <end position="348"/>
    </location>
</feature>
<keyword evidence="12" id="KW-0813">Transport</keyword>
<organism evidence="45 46">
    <name type="scientific">Magallana gigas</name>
    <name type="common">Pacific oyster</name>
    <name type="synonym">Crassostrea gigas</name>
    <dbReference type="NCBI Taxonomy" id="29159"/>
    <lineage>
        <taxon>Eukaryota</taxon>
        <taxon>Metazoa</taxon>
        <taxon>Spiralia</taxon>
        <taxon>Lophotrochozoa</taxon>
        <taxon>Mollusca</taxon>
        <taxon>Bivalvia</taxon>
        <taxon>Autobranchia</taxon>
        <taxon>Pteriomorphia</taxon>
        <taxon>Ostreida</taxon>
        <taxon>Ostreoidea</taxon>
        <taxon>Ostreidae</taxon>
        <taxon>Magallana</taxon>
    </lineage>
</organism>
<comment type="catalytic activity">
    <reaction evidence="39">
        <text>coproporphyrin III(in) + ATP + H2O = coproporphyrin III(out) + ADP + phosphate + H(+)</text>
        <dbReference type="Rhea" id="RHEA:66664"/>
        <dbReference type="ChEBI" id="CHEBI:15377"/>
        <dbReference type="ChEBI" id="CHEBI:15378"/>
        <dbReference type="ChEBI" id="CHEBI:30616"/>
        <dbReference type="ChEBI" id="CHEBI:43474"/>
        <dbReference type="ChEBI" id="CHEBI:131725"/>
        <dbReference type="ChEBI" id="CHEBI:456216"/>
    </reaction>
    <physiologicalReaction direction="left-to-right" evidence="39">
        <dbReference type="Rhea" id="RHEA:66665"/>
    </physiologicalReaction>
</comment>
<comment type="catalytic activity">
    <reaction evidence="40">
        <text>coproporphyrin I(in) + ATP + H2O = coproporphyrin I(out) + ADP + phosphate + H(+)</text>
        <dbReference type="Rhea" id="RHEA:66768"/>
        <dbReference type="ChEBI" id="CHEBI:15377"/>
        <dbReference type="ChEBI" id="CHEBI:15378"/>
        <dbReference type="ChEBI" id="CHEBI:30616"/>
        <dbReference type="ChEBI" id="CHEBI:43474"/>
        <dbReference type="ChEBI" id="CHEBI:167478"/>
        <dbReference type="ChEBI" id="CHEBI:456216"/>
    </reaction>
    <physiologicalReaction direction="left-to-right" evidence="40">
        <dbReference type="Rhea" id="RHEA:66769"/>
    </physiologicalReaction>
</comment>
<evidence type="ECO:0000256" key="11">
    <source>
        <dbReference type="ARBA" id="ARBA00011738"/>
    </source>
</evidence>
<keyword evidence="27" id="KW-0458">Lysosome</keyword>
<evidence type="ECO:0000256" key="30">
    <source>
        <dbReference type="ARBA" id="ARBA00024385"/>
    </source>
</evidence>
<dbReference type="Pfam" id="PF16185">
    <property type="entry name" value="MTABC_N"/>
    <property type="match status" value="1"/>
</dbReference>
<evidence type="ECO:0000256" key="22">
    <source>
        <dbReference type="ARBA" id="ARBA00022989"/>
    </source>
</evidence>
<evidence type="ECO:0000256" key="25">
    <source>
        <dbReference type="ARBA" id="ARBA00023136"/>
    </source>
</evidence>
<dbReference type="InterPro" id="IPR003593">
    <property type="entry name" value="AAA+_ATPase"/>
</dbReference>
<dbReference type="GO" id="GO:0016887">
    <property type="term" value="F:ATP hydrolysis activity"/>
    <property type="evidence" value="ECO:0007669"/>
    <property type="project" value="InterPro"/>
</dbReference>
<evidence type="ECO:0000256" key="32">
    <source>
        <dbReference type="ARBA" id="ARBA00031413"/>
    </source>
</evidence>
<evidence type="ECO:0000256" key="19">
    <source>
        <dbReference type="ARBA" id="ARBA00022824"/>
    </source>
</evidence>
<keyword evidence="26" id="KW-1015">Disulfide bond</keyword>
<evidence type="ECO:0000313" key="46">
    <source>
        <dbReference type="Proteomes" id="UP000005408"/>
    </source>
</evidence>
<feature type="transmembrane region" description="Helical" evidence="42">
    <location>
        <begin position="172"/>
        <end position="191"/>
    </location>
</feature>
<evidence type="ECO:0000313" key="45">
    <source>
        <dbReference type="EnsemblMetazoa" id="G32321.3:cds"/>
    </source>
</evidence>
<dbReference type="EC" id="7.6.2.5" evidence="30"/>
<feature type="domain" description="ABC transporter" evidence="43">
    <location>
        <begin position="616"/>
        <end position="850"/>
    </location>
</feature>
<dbReference type="GO" id="GO:0005765">
    <property type="term" value="C:lysosomal membrane"/>
    <property type="evidence" value="ECO:0007669"/>
    <property type="project" value="UniProtKB-SubCell"/>
</dbReference>
<evidence type="ECO:0000256" key="21">
    <source>
        <dbReference type="ARBA" id="ARBA00022967"/>
    </source>
</evidence>
<feature type="transmembrane region" description="Helical" evidence="42">
    <location>
        <begin position="58"/>
        <end position="83"/>
    </location>
</feature>
<evidence type="ECO:0000256" key="8">
    <source>
        <dbReference type="ARBA" id="ARBA00004651"/>
    </source>
</evidence>
<evidence type="ECO:0000256" key="2">
    <source>
        <dbReference type="ARBA" id="ARBA00004333"/>
    </source>
</evidence>
<feature type="transmembrane region" description="Helical" evidence="42">
    <location>
        <begin position="433"/>
        <end position="454"/>
    </location>
</feature>
<accession>A0A8W8M8S6</accession>
<evidence type="ECO:0000256" key="39">
    <source>
        <dbReference type="ARBA" id="ARBA00048636"/>
    </source>
</evidence>
<evidence type="ECO:0000256" key="3">
    <source>
        <dbReference type="ARBA" id="ARBA00004337"/>
    </source>
</evidence>
<evidence type="ECO:0000256" key="38">
    <source>
        <dbReference type="ARBA" id="ARBA00048510"/>
    </source>
</evidence>